<dbReference type="EMBL" id="LR134473">
    <property type="protein sequence ID" value="VEI03262.1"/>
    <property type="molecule type" value="Genomic_DNA"/>
</dbReference>
<dbReference type="Proteomes" id="UP000277858">
    <property type="component" value="Chromosome"/>
</dbReference>
<proteinExistence type="predicted"/>
<dbReference type="AlphaFoldDB" id="A0A3S4V2F9"/>
<evidence type="ECO:0000313" key="1">
    <source>
        <dbReference type="EMBL" id="VEI03262.1"/>
    </source>
</evidence>
<dbReference type="STRING" id="1122997.GCA_000425285_01723"/>
<reference evidence="1 2" key="1">
    <citation type="submission" date="2018-12" db="EMBL/GenBank/DDBJ databases">
        <authorList>
            <consortium name="Pathogen Informatics"/>
        </authorList>
    </citation>
    <scope>NUCLEOTIDE SEQUENCE [LARGE SCALE GENOMIC DNA]</scope>
    <source>
        <strain evidence="1 2">NCTC13652</strain>
    </source>
</reference>
<protein>
    <submittedName>
        <fullName evidence="1">Uncharacterized protein</fullName>
    </submittedName>
</protein>
<gene>
    <name evidence="1" type="ORF">NCTC13652_01462</name>
</gene>
<keyword evidence="2" id="KW-1185">Reference proteome</keyword>
<accession>A0A3S4V2F9</accession>
<name>A0A3S4V2F9_9ACTN</name>
<organism evidence="1 2">
    <name type="scientific">Acidipropionibacterium jensenii</name>
    <dbReference type="NCBI Taxonomy" id="1749"/>
    <lineage>
        <taxon>Bacteria</taxon>
        <taxon>Bacillati</taxon>
        <taxon>Actinomycetota</taxon>
        <taxon>Actinomycetes</taxon>
        <taxon>Propionibacteriales</taxon>
        <taxon>Propionibacteriaceae</taxon>
        <taxon>Acidipropionibacterium</taxon>
    </lineage>
</organism>
<evidence type="ECO:0000313" key="2">
    <source>
        <dbReference type="Proteomes" id="UP000277858"/>
    </source>
</evidence>
<sequence length="47" mass="5387">MDRYADIRQLMLITDDDPATAAFYRSCGLRSLDQTHGIGFIRYNFAS</sequence>